<proteinExistence type="predicted"/>
<dbReference type="InterPro" id="IPR003593">
    <property type="entry name" value="AAA+_ATPase"/>
</dbReference>
<dbReference type="InterPro" id="IPR004125">
    <property type="entry name" value="Signal_recog_particle_SRP54_M"/>
</dbReference>
<evidence type="ECO:0000313" key="7">
    <source>
        <dbReference type="Proteomes" id="UP001057375"/>
    </source>
</evidence>
<comment type="catalytic activity">
    <reaction evidence="4">
        <text>GTP + H2O = GDP + phosphate + H(+)</text>
        <dbReference type="Rhea" id="RHEA:19669"/>
        <dbReference type="ChEBI" id="CHEBI:15377"/>
        <dbReference type="ChEBI" id="CHEBI:15378"/>
        <dbReference type="ChEBI" id="CHEBI:37565"/>
        <dbReference type="ChEBI" id="CHEBI:43474"/>
        <dbReference type="ChEBI" id="CHEBI:58189"/>
        <dbReference type="EC" id="3.6.5.4"/>
    </reaction>
    <physiologicalReaction direction="left-to-right" evidence="4">
        <dbReference type="Rhea" id="RHEA:19670"/>
    </physiologicalReaction>
</comment>
<protein>
    <submittedName>
        <fullName evidence="6">Signal recognition particle 54 kDa protein</fullName>
    </submittedName>
</protein>
<dbReference type="SMART" id="SM00962">
    <property type="entry name" value="SRP54"/>
    <property type="match status" value="1"/>
</dbReference>
<dbReference type="PANTHER" id="PTHR11564:SF5">
    <property type="entry name" value="SIGNAL RECOGNITION PARTICLE SUBUNIT SRP54"/>
    <property type="match status" value="1"/>
</dbReference>
<dbReference type="InterPro" id="IPR036891">
    <property type="entry name" value="Signal_recog_part_SRP54_M_sf"/>
</dbReference>
<dbReference type="EMBL" id="BQXS01012644">
    <property type="protein sequence ID" value="GKT26264.1"/>
    <property type="molecule type" value="Genomic_DNA"/>
</dbReference>
<dbReference type="SUPFAM" id="SSF52540">
    <property type="entry name" value="P-loop containing nucleoside triphosphate hydrolases"/>
    <property type="match status" value="1"/>
</dbReference>
<keyword evidence="1" id="KW-0963">Cytoplasm</keyword>
<evidence type="ECO:0000259" key="5">
    <source>
        <dbReference type="PROSITE" id="PS00300"/>
    </source>
</evidence>
<keyword evidence="3" id="KW-0342">GTP-binding</keyword>
<evidence type="ECO:0000256" key="3">
    <source>
        <dbReference type="ARBA" id="ARBA00023134"/>
    </source>
</evidence>
<dbReference type="PROSITE" id="PS00300">
    <property type="entry name" value="SRP54"/>
    <property type="match status" value="1"/>
</dbReference>
<reference evidence="6" key="1">
    <citation type="submission" date="2022-03" db="EMBL/GenBank/DDBJ databases">
        <title>Draft genome sequence of Aduncisulcus paluster, a free-living microaerophilic Fornicata.</title>
        <authorList>
            <person name="Yuyama I."/>
            <person name="Kume K."/>
            <person name="Tamura T."/>
            <person name="Inagaki Y."/>
            <person name="Hashimoto T."/>
        </authorList>
    </citation>
    <scope>NUCLEOTIDE SEQUENCE</scope>
    <source>
        <strain evidence="6">NY0171</strain>
    </source>
</reference>
<dbReference type="Gene3D" id="3.40.50.300">
    <property type="entry name" value="P-loop containing nucleotide triphosphate hydrolases"/>
    <property type="match status" value="1"/>
</dbReference>
<organism evidence="6 7">
    <name type="scientific">Aduncisulcus paluster</name>
    <dbReference type="NCBI Taxonomy" id="2918883"/>
    <lineage>
        <taxon>Eukaryota</taxon>
        <taxon>Metamonada</taxon>
        <taxon>Carpediemonas-like organisms</taxon>
        <taxon>Aduncisulcus</taxon>
    </lineage>
</organism>
<dbReference type="Gene3D" id="1.10.260.30">
    <property type="entry name" value="Signal recognition particle, SRP54 subunit, M-domain"/>
    <property type="match status" value="1"/>
</dbReference>
<dbReference type="SUPFAM" id="SSF47364">
    <property type="entry name" value="Domain of the SRP/SRP receptor G-proteins"/>
    <property type="match status" value="1"/>
</dbReference>
<dbReference type="Pfam" id="PF02978">
    <property type="entry name" value="SRP_SPB"/>
    <property type="match status" value="1"/>
</dbReference>
<name>A0ABQ5K2F1_9EUKA</name>
<dbReference type="Gene3D" id="1.20.120.140">
    <property type="entry name" value="Signal recognition particle SRP54, nucleotide-binding domain"/>
    <property type="match status" value="1"/>
</dbReference>
<dbReference type="InterPro" id="IPR042101">
    <property type="entry name" value="SRP54_N_sf"/>
</dbReference>
<accession>A0ABQ5K2F1</accession>
<dbReference type="CDD" id="cd17875">
    <property type="entry name" value="SRP54_G"/>
    <property type="match status" value="1"/>
</dbReference>
<keyword evidence="7" id="KW-1185">Reference proteome</keyword>
<dbReference type="SUPFAM" id="SSF47446">
    <property type="entry name" value="Signal peptide-binding domain"/>
    <property type="match status" value="1"/>
</dbReference>
<sequence>MVLTELGTKIIESLKKNQGAKPEHYIETTTQICKALEEANVSTDIIKIFKRNVLKKSIGSKKDTKINMQKIVVNELIEMLDPKTKPAFHPIRGRSNIIMFVGLQGAGKTTTIGKYANYYRKRGWTVGLVCADTFRAGAFDQLKQNAVKVHVPFYGSYEEKDPVKVASNGVSHFKSKAFEIIIVDTSGRHRQEKALFDEMANIRKVVKPHEIVFTLDATIGQAAFDQAKAFQQEVDIGSCVITKMDGAQGGGGALSAVAASGSPISFIGDGEKFDDFKKFSAEGFVSQLLGMGDIHGLIERFEASAIDEKQLIKSTTKMMEGDFTLRDLKTQLEALSGMGSFSKILEMIPGMQEMLNIRANPDDPTQTVSSQMTYKFAQMDRVLKSMSKPELDSKTVFTEESRIKRIAHGSGIKQEDVTQFMHSFKAMMAMFKKMGKNGGLMQMMKQMTSGAAGGGMPGMPKGMGGMPGMGGMDPAAMMAQMQQMMGGMGGMPRGKGGKMPNMAQMQQMLASGQAKMPKGMGGGGGLGGMMKMLGSMMGGGK</sequence>
<dbReference type="Proteomes" id="UP001057375">
    <property type="component" value="Unassembled WGS sequence"/>
</dbReference>
<feature type="domain" description="SRP54-type proteins GTP-binding" evidence="5">
    <location>
        <begin position="263"/>
        <end position="276"/>
    </location>
</feature>
<evidence type="ECO:0000256" key="1">
    <source>
        <dbReference type="ARBA" id="ARBA00022490"/>
    </source>
</evidence>
<gene>
    <name evidence="6" type="ORF">ADUPG1_013299</name>
</gene>
<dbReference type="InterPro" id="IPR022941">
    <property type="entry name" value="SRP54"/>
</dbReference>
<evidence type="ECO:0000313" key="6">
    <source>
        <dbReference type="EMBL" id="GKT26264.1"/>
    </source>
</evidence>
<evidence type="ECO:0000256" key="4">
    <source>
        <dbReference type="ARBA" id="ARBA00048157"/>
    </source>
</evidence>
<evidence type="ECO:0000256" key="2">
    <source>
        <dbReference type="ARBA" id="ARBA00022741"/>
    </source>
</evidence>
<dbReference type="InterPro" id="IPR036225">
    <property type="entry name" value="SRP/SRP_N"/>
</dbReference>
<dbReference type="InterPro" id="IPR027417">
    <property type="entry name" value="P-loop_NTPase"/>
</dbReference>
<dbReference type="PANTHER" id="PTHR11564">
    <property type="entry name" value="SIGNAL RECOGNITION PARTICLE 54K PROTEIN SRP54"/>
    <property type="match status" value="1"/>
</dbReference>
<dbReference type="SMART" id="SM00382">
    <property type="entry name" value="AAA"/>
    <property type="match status" value="1"/>
</dbReference>
<comment type="caution">
    <text evidence="6">The sequence shown here is derived from an EMBL/GenBank/DDBJ whole genome shotgun (WGS) entry which is preliminary data.</text>
</comment>
<keyword evidence="2" id="KW-0547">Nucleotide-binding</keyword>
<dbReference type="InterPro" id="IPR000897">
    <property type="entry name" value="SRP54_GTPase_dom"/>
</dbReference>
<dbReference type="Pfam" id="PF00448">
    <property type="entry name" value="SRP54"/>
    <property type="match status" value="1"/>
</dbReference>